<dbReference type="SUPFAM" id="SSF55729">
    <property type="entry name" value="Acyl-CoA N-acyltransferases (Nat)"/>
    <property type="match status" value="1"/>
</dbReference>
<name>A0A4R5DUS6_9BACT</name>
<dbReference type="Proteomes" id="UP000294850">
    <property type="component" value="Unassembled WGS sequence"/>
</dbReference>
<organism evidence="4 5">
    <name type="scientific">Dyadobacter psychrotolerans</name>
    <dbReference type="NCBI Taxonomy" id="2541721"/>
    <lineage>
        <taxon>Bacteria</taxon>
        <taxon>Pseudomonadati</taxon>
        <taxon>Bacteroidota</taxon>
        <taxon>Cytophagia</taxon>
        <taxon>Cytophagales</taxon>
        <taxon>Spirosomataceae</taxon>
        <taxon>Dyadobacter</taxon>
    </lineage>
</organism>
<gene>
    <name evidence="4" type="ORF">E0F88_01300</name>
</gene>
<dbReference type="Gene3D" id="3.40.630.30">
    <property type="match status" value="1"/>
</dbReference>
<comment type="caution">
    <text evidence="4">The sequence shown here is derived from an EMBL/GenBank/DDBJ whole genome shotgun (WGS) entry which is preliminary data.</text>
</comment>
<dbReference type="PANTHER" id="PTHR43072:SF23">
    <property type="entry name" value="UPF0039 PROTEIN C11D3.02C"/>
    <property type="match status" value="1"/>
</dbReference>
<sequence>MDLIIRNAAPKDLPSILEIINHAILTTTAIYDYDARTLEEQTAWFEKMINDGMPVIVAEHDKRVIGYGSYNIFRPKVGYRFSVEHSIYLDDKSRGIGVGGKLLGSLIQRARESGLHSMIGAIDAANRGSIEFHKKYGFIEKGYLREVGYKFDQWLDVVYMQLIVEEEE</sequence>
<reference evidence="4 5" key="1">
    <citation type="submission" date="2019-03" db="EMBL/GenBank/DDBJ databases">
        <title>Dyadobacter AR-3-6 sp. nov., isolated from arctic soil.</title>
        <authorList>
            <person name="Chaudhary D.K."/>
        </authorList>
    </citation>
    <scope>NUCLEOTIDE SEQUENCE [LARGE SCALE GENOMIC DNA]</scope>
    <source>
        <strain evidence="4 5">AR-3-6</strain>
    </source>
</reference>
<feature type="domain" description="N-acetyltransferase" evidence="3">
    <location>
        <begin position="3"/>
        <end position="165"/>
    </location>
</feature>
<dbReference type="InterPro" id="IPR000182">
    <property type="entry name" value="GNAT_dom"/>
</dbReference>
<dbReference type="InterPro" id="IPR016181">
    <property type="entry name" value="Acyl_CoA_acyltransferase"/>
</dbReference>
<evidence type="ECO:0000313" key="5">
    <source>
        <dbReference type="Proteomes" id="UP000294850"/>
    </source>
</evidence>
<evidence type="ECO:0000259" key="3">
    <source>
        <dbReference type="PROSITE" id="PS51186"/>
    </source>
</evidence>
<dbReference type="CDD" id="cd04301">
    <property type="entry name" value="NAT_SF"/>
    <property type="match status" value="1"/>
</dbReference>
<protein>
    <submittedName>
        <fullName evidence="4">N-acetyltransferase family protein</fullName>
    </submittedName>
</protein>
<evidence type="ECO:0000256" key="1">
    <source>
        <dbReference type="ARBA" id="ARBA00022679"/>
    </source>
</evidence>
<dbReference type="GO" id="GO:0016747">
    <property type="term" value="F:acyltransferase activity, transferring groups other than amino-acyl groups"/>
    <property type="evidence" value="ECO:0007669"/>
    <property type="project" value="InterPro"/>
</dbReference>
<dbReference type="EMBL" id="SMFL01000001">
    <property type="protein sequence ID" value="TDE18209.1"/>
    <property type="molecule type" value="Genomic_DNA"/>
</dbReference>
<proteinExistence type="predicted"/>
<dbReference type="OrthoDB" id="9799096at2"/>
<dbReference type="PANTHER" id="PTHR43072">
    <property type="entry name" value="N-ACETYLTRANSFERASE"/>
    <property type="match status" value="1"/>
</dbReference>
<dbReference type="AlphaFoldDB" id="A0A4R5DUS6"/>
<keyword evidence="2" id="KW-0012">Acyltransferase</keyword>
<keyword evidence="1 4" id="KW-0808">Transferase</keyword>
<dbReference type="Pfam" id="PF00583">
    <property type="entry name" value="Acetyltransf_1"/>
    <property type="match status" value="1"/>
</dbReference>
<keyword evidence="5" id="KW-1185">Reference proteome</keyword>
<evidence type="ECO:0000256" key="2">
    <source>
        <dbReference type="ARBA" id="ARBA00023315"/>
    </source>
</evidence>
<accession>A0A4R5DUS6</accession>
<dbReference type="RefSeq" id="WP_131955898.1">
    <property type="nucleotide sequence ID" value="NZ_SMFL01000001.1"/>
</dbReference>
<dbReference type="PROSITE" id="PS51186">
    <property type="entry name" value="GNAT"/>
    <property type="match status" value="1"/>
</dbReference>
<evidence type="ECO:0000313" key="4">
    <source>
        <dbReference type="EMBL" id="TDE18209.1"/>
    </source>
</evidence>